<name>A0A1H5SAE3_XYLRU</name>
<feature type="compositionally biased region" description="Basic and acidic residues" evidence="1">
    <location>
        <begin position="189"/>
        <end position="240"/>
    </location>
</feature>
<dbReference type="RefSeq" id="WP_091768582.1">
    <property type="nucleotide sequence ID" value="NZ_FNUV01000001.1"/>
</dbReference>
<feature type="compositionally biased region" description="Low complexity" evidence="1">
    <location>
        <begin position="263"/>
        <end position="292"/>
    </location>
</feature>
<evidence type="ECO:0008006" key="5">
    <source>
        <dbReference type="Google" id="ProtNLM"/>
    </source>
</evidence>
<feature type="compositionally biased region" description="Gly residues" evidence="1">
    <location>
        <begin position="293"/>
        <end position="302"/>
    </location>
</feature>
<feature type="signal peptide" evidence="2">
    <location>
        <begin position="1"/>
        <end position="20"/>
    </location>
</feature>
<evidence type="ECO:0000313" key="4">
    <source>
        <dbReference type="Proteomes" id="UP000236735"/>
    </source>
</evidence>
<dbReference type="EMBL" id="FNUV01000001">
    <property type="protein sequence ID" value="SEF46811.1"/>
    <property type="molecule type" value="Genomic_DNA"/>
</dbReference>
<feature type="compositionally biased region" description="Polar residues" evidence="1">
    <location>
        <begin position="253"/>
        <end position="262"/>
    </location>
</feature>
<reference evidence="3 4" key="1">
    <citation type="submission" date="2016-10" db="EMBL/GenBank/DDBJ databases">
        <authorList>
            <person name="de Groot N.N."/>
        </authorList>
    </citation>
    <scope>NUCLEOTIDE SEQUENCE [LARGE SCALE GENOMIC DNA]</scope>
    <source>
        <strain evidence="3 4">AR32</strain>
    </source>
</reference>
<evidence type="ECO:0000313" key="3">
    <source>
        <dbReference type="EMBL" id="SEF46811.1"/>
    </source>
</evidence>
<evidence type="ECO:0000256" key="2">
    <source>
        <dbReference type="SAM" id="SignalP"/>
    </source>
</evidence>
<evidence type="ECO:0000256" key="1">
    <source>
        <dbReference type="SAM" id="MobiDB-lite"/>
    </source>
</evidence>
<protein>
    <recommendedName>
        <fullName evidence="5">DUF3300 domain-containing protein</fullName>
    </recommendedName>
</protein>
<organism evidence="3 4">
    <name type="scientific">Xylanibacter ruminicola</name>
    <name type="common">Prevotella ruminicola</name>
    <dbReference type="NCBI Taxonomy" id="839"/>
    <lineage>
        <taxon>Bacteria</taxon>
        <taxon>Pseudomonadati</taxon>
        <taxon>Bacteroidota</taxon>
        <taxon>Bacteroidia</taxon>
        <taxon>Bacteroidales</taxon>
        <taxon>Prevotellaceae</taxon>
        <taxon>Xylanibacter</taxon>
    </lineage>
</organism>
<proteinExistence type="predicted"/>
<dbReference type="AlphaFoldDB" id="A0A1H5SAE3"/>
<sequence length="302" mass="35644">MKKMFFALMMMLTTTMAASAMSYEQARNEALFLTDKMAYELNLTDEQYEAAYEINLDYLMGVTGRSDVFGTYWERRNLDLSYILFDWQWNAYIAASYFYRPLYWEAGYWHFGIYLRYPHRDYFYFGRPHFYATYRGGHAWHAHGTHGYYYHHKSHYRPSHREHVGMHDRWNRGDFRTPPHNSSTRVTGRHHDNRSNRVGYDNRRPDNRQMENHNNRQNESRPNRQIENRPNRQIENRPENRSNSGNFGGHRGSSPSRSVNHDSGSFSHRSSTRSSSSSHSSHSSHSSSNSSRSGGGHFGGRR</sequence>
<gene>
    <name evidence="3" type="ORF">SAMN05216354_0561</name>
</gene>
<accession>A0A1H5SAE3</accession>
<feature type="region of interest" description="Disordered" evidence="1">
    <location>
        <begin position="170"/>
        <end position="302"/>
    </location>
</feature>
<feature type="chain" id="PRO_5009283845" description="DUF3300 domain-containing protein" evidence="2">
    <location>
        <begin position="21"/>
        <end position="302"/>
    </location>
</feature>
<dbReference type="Proteomes" id="UP000236735">
    <property type="component" value="Unassembled WGS sequence"/>
</dbReference>
<keyword evidence="2" id="KW-0732">Signal</keyword>